<dbReference type="GO" id="GO:0008270">
    <property type="term" value="F:zinc ion binding"/>
    <property type="evidence" value="ECO:0007669"/>
    <property type="project" value="InterPro"/>
</dbReference>
<dbReference type="GO" id="GO:0000981">
    <property type="term" value="F:DNA-binding transcription factor activity, RNA polymerase II-specific"/>
    <property type="evidence" value="ECO:0007669"/>
    <property type="project" value="InterPro"/>
</dbReference>
<sequence>MASSNEMGANGSDDIFDSPSTNDTPLHMHSFASASQTVRLRRQVKIACTKCQKAGKKCDLARPCLRCTKYRFPEECVDAERKERKRGGKRGPYRKRDANGNIIGQNNDFSQEVKSDTSSPPSDPPLSTTMAGSTEVGYASAQSLLSSNGDPYYPYPQFYFPPVPPPVGERQGGENSTFHSHHDFYMAAYVQPPHIEYASPDGQIFYCPPVPDTEGDYRSVGGLP</sequence>
<keyword evidence="2" id="KW-0862">Zinc</keyword>
<dbReference type="OrthoDB" id="5575144at2759"/>
<evidence type="ECO:0000256" key="1">
    <source>
        <dbReference type="ARBA" id="ARBA00022723"/>
    </source>
</evidence>
<feature type="domain" description="Zn(2)-C6 fungal-type" evidence="9">
    <location>
        <begin position="47"/>
        <end position="78"/>
    </location>
</feature>
<feature type="compositionally biased region" description="Basic residues" evidence="8">
    <location>
        <begin position="83"/>
        <end position="93"/>
    </location>
</feature>
<evidence type="ECO:0000313" key="10">
    <source>
        <dbReference type="EMBL" id="KAF7375871.1"/>
    </source>
</evidence>
<dbReference type="SMART" id="SM00066">
    <property type="entry name" value="GAL4"/>
    <property type="match status" value="1"/>
</dbReference>
<comment type="caution">
    <text evidence="10">The sequence shown here is derived from an EMBL/GenBank/DDBJ whole genome shotgun (WGS) entry which is preliminary data.</text>
</comment>
<accession>A0A8H6ZFD7</accession>
<evidence type="ECO:0000256" key="6">
    <source>
        <dbReference type="ARBA" id="ARBA00023242"/>
    </source>
</evidence>
<evidence type="ECO:0000256" key="7">
    <source>
        <dbReference type="ARBA" id="ARBA00040903"/>
    </source>
</evidence>
<evidence type="ECO:0000259" key="9">
    <source>
        <dbReference type="PROSITE" id="PS50048"/>
    </source>
</evidence>
<dbReference type="PANTHER" id="PTHR47659:SF7">
    <property type="entry name" value="FUNGAL TRANSCRIPTIONAL REGULATORY PROTEIN, N-TERMINAL DOMAIN-CONTAINING PROTEIN"/>
    <property type="match status" value="1"/>
</dbReference>
<keyword evidence="4" id="KW-0238">DNA-binding</keyword>
<evidence type="ECO:0000313" key="11">
    <source>
        <dbReference type="Proteomes" id="UP000623467"/>
    </source>
</evidence>
<dbReference type="PANTHER" id="PTHR47659">
    <property type="entry name" value="ZN(II)2CYS6 TRANSCRIPTION FACTOR (EUROFUNG)-RELATED"/>
    <property type="match status" value="1"/>
</dbReference>
<dbReference type="GO" id="GO:0003677">
    <property type="term" value="F:DNA binding"/>
    <property type="evidence" value="ECO:0007669"/>
    <property type="project" value="UniProtKB-KW"/>
</dbReference>
<feature type="region of interest" description="Disordered" evidence="8">
    <location>
        <begin position="1"/>
        <end position="27"/>
    </location>
</feature>
<feature type="compositionally biased region" description="Low complexity" evidence="8">
    <location>
        <begin position="116"/>
        <end position="129"/>
    </location>
</feature>
<keyword evidence="11" id="KW-1185">Reference proteome</keyword>
<protein>
    <recommendedName>
        <fullName evidence="7">Transcription activator of gluconeogenesis ERT1</fullName>
    </recommendedName>
</protein>
<gene>
    <name evidence="10" type="ORF">MSAN_00001500</name>
</gene>
<dbReference type="SUPFAM" id="SSF57701">
    <property type="entry name" value="Zn2/Cys6 DNA-binding domain"/>
    <property type="match status" value="1"/>
</dbReference>
<evidence type="ECO:0000256" key="3">
    <source>
        <dbReference type="ARBA" id="ARBA00023015"/>
    </source>
</evidence>
<dbReference type="InterPro" id="IPR001138">
    <property type="entry name" value="Zn2Cys6_DnaBD"/>
</dbReference>
<dbReference type="AlphaFoldDB" id="A0A8H6ZFD7"/>
<dbReference type="Proteomes" id="UP000623467">
    <property type="component" value="Unassembled WGS sequence"/>
</dbReference>
<reference evidence="10" key="1">
    <citation type="submission" date="2020-05" db="EMBL/GenBank/DDBJ databases">
        <title>Mycena genomes resolve the evolution of fungal bioluminescence.</title>
        <authorList>
            <person name="Tsai I.J."/>
        </authorList>
    </citation>
    <scope>NUCLEOTIDE SEQUENCE</scope>
    <source>
        <strain evidence="10">160909Yilan</strain>
    </source>
</reference>
<dbReference type="InterPro" id="IPR050335">
    <property type="entry name" value="ERT1_acuK_gluconeogen_tf"/>
</dbReference>
<organism evidence="10 11">
    <name type="scientific">Mycena sanguinolenta</name>
    <dbReference type="NCBI Taxonomy" id="230812"/>
    <lineage>
        <taxon>Eukaryota</taxon>
        <taxon>Fungi</taxon>
        <taxon>Dikarya</taxon>
        <taxon>Basidiomycota</taxon>
        <taxon>Agaricomycotina</taxon>
        <taxon>Agaricomycetes</taxon>
        <taxon>Agaricomycetidae</taxon>
        <taxon>Agaricales</taxon>
        <taxon>Marasmiineae</taxon>
        <taxon>Mycenaceae</taxon>
        <taxon>Mycena</taxon>
    </lineage>
</organism>
<evidence type="ECO:0000256" key="4">
    <source>
        <dbReference type="ARBA" id="ARBA00023125"/>
    </source>
</evidence>
<evidence type="ECO:0000256" key="2">
    <source>
        <dbReference type="ARBA" id="ARBA00022833"/>
    </source>
</evidence>
<feature type="region of interest" description="Disordered" evidence="8">
    <location>
        <begin position="80"/>
        <end position="132"/>
    </location>
</feature>
<dbReference type="InterPro" id="IPR036864">
    <property type="entry name" value="Zn2-C6_fun-type_DNA-bd_sf"/>
</dbReference>
<keyword evidence="5" id="KW-0804">Transcription</keyword>
<keyword evidence="3" id="KW-0805">Transcription regulation</keyword>
<dbReference type="Gene3D" id="4.10.240.10">
    <property type="entry name" value="Zn(2)-C6 fungal-type DNA-binding domain"/>
    <property type="match status" value="1"/>
</dbReference>
<evidence type="ECO:0000256" key="5">
    <source>
        <dbReference type="ARBA" id="ARBA00023163"/>
    </source>
</evidence>
<keyword evidence="1" id="KW-0479">Metal-binding</keyword>
<dbReference type="CDD" id="cd00067">
    <property type="entry name" value="GAL4"/>
    <property type="match status" value="1"/>
</dbReference>
<evidence type="ECO:0000256" key="8">
    <source>
        <dbReference type="SAM" id="MobiDB-lite"/>
    </source>
</evidence>
<feature type="compositionally biased region" description="Polar residues" evidence="8">
    <location>
        <begin position="102"/>
        <end position="112"/>
    </location>
</feature>
<proteinExistence type="predicted"/>
<dbReference type="EMBL" id="JACAZH010000001">
    <property type="protein sequence ID" value="KAF7375871.1"/>
    <property type="molecule type" value="Genomic_DNA"/>
</dbReference>
<keyword evidence="6" id="KW-0539">Nucleus</keyword>
<dbReference type="PROSITE" id="PS50048">
    <property type="entry name" value="ZN2_CY6_FUNGAL_2"/>
    <property type="match status" value="1"/>
</dbReference>
<name>A0A8H6ZFD7_9AGAR</name>